<evidence type="ECO:0000313" key="4">
    <source>
        <dbReference type="Proteomes" id="UP000264541"/>
    </source>
</evidence>
<keyword evidence="1" id="KW-0812">Transmembrane</keyword>
<evidence type="ECO:0000256" key="1">
    <source>
        <dbReference type="SAM" id="Phobius"/>
    </source>
</evidence>
<dbReference type="PANTHER" id="PTHR42736:SF1">
    <property type="entry name" value="PROTEIN-GLUTAMINE GAMMA-GLUTAMYLTRANSFERASE"/>
    <property type="match status" value="1"/>
</dbReference>
<feature type="transmembrane region" description="Helical" evidence="1">
    <location>
        <begin position="61"/>
        <end position="80"/>
    </location>
</feature>
<feature type="transmembrane region" description="Helical" evidence="1">
    <location>
        <begin position="12"/>
        <end position="28"/>
    </location>
</feature>
<dbReference type="EMBL" id="QVTE01000027">
    <property type="protein sequence ID" value="RFU69275.1"/>
    <property type="molecule type" value="Genomic_DNA"/>
</dbReference>
<keyword evidence="1" id="KW-0472">Membrane</keyword>
<dbReference type="PANTHER" id="PTHR42736">
    <property type="entry name" value="PROTEIN-GLUTAMINE GAMMA-GLUTAMYLTRANSFERASE"/>
    <property type="match status" value="1"/>
</dbReference>
<feature type="transmembrane region" description="Helical" evidence="1">
    <location>
        <begin position="200"/>
        <end position="219"/>
    </location>
</feature>
<dbReference type="SMART" id="SM00460">
    <property type="entry name" value="TGc"/>
    <property type="match status" value="1"/>
</dbReference>
<dbReference type="Pfam" id="PF01841">
    <property type="entry name" value="Transglut_core"/>
    <property type="match status" value="1"/>
</dbReference>
<dbReference type="InterPro" id="IPR025403">
    <property type="entry name" value="TgpA-like_C"/>
</dbReference>
<dbReference type="Gene3D" id="3.10.620.30">
    <property type="match status" value="1"/>
</dbReference>
<organism evidence="3 4">
    <name type="scientific">Peribacillus saganii</name>
    <dbReference type="NCBI Taxonomy" id="2303992"/>
    <lineage>
        <taxon>Bacteria</taxon>
        <taxon>Bacillati</taxon>
        <taxon>Bacillota</taxon>
        <taxon>Bacilli</taxon>
        <taxon>Bacillales</taxon>
        <taxon>Bacillaceae</taxon>
        <taxon>Peribacillus</taxon>
    </lineage>
</organism>
<dbReference type="InterPro" id="IPR002931">
    <property type="entry name" value="Transglutaminase-like"/>
</dbReference>
<feature type="transmembrane region" description="Helical" evidence="1">
    <location>
        <begin position="143"/>
        <end position="162"/>
    </location>
</feature>
<keyword evidence="1" id="KW-1133">Transmembrane helix</keyword>
<proteinExistence type="predicted"/>
<evidence type="ECO:0000313" key="3">
    <source>
        <dbReference type="EMBL" id="RFU69275.1"/>
    </source>
</evidence>
<dbReference type="RefSeq" id="WP_117326628.1">
    <property type="nucleotide sequence ID" value="NZ_QVTE01000027.1"/>
</dbReference>
<feature type="domain" description="Transglutaminase-like" evidence="2">
    <location>
        <begin position="476"/>
        <end position="549"/>
    </location>
</feature>
<feature type="transmembrane region" description="Helical" evidence="1">
    <location>
        <begin position="611"/>
        <end position="629"/>
    </location>
</feature>
<comment type="caution">
    <text evidence="3">The sequence shown here is derived from an EMBL/GenBank/DDBJ whole genome shotgun (WGS) entry which is preliminary data.</text>
</comment>
<dbReference type="Pfam" id="PF13559">
    <property type="entry name" value="DUF4129"/>
    <property type="match status" value="1"/>
</dbReference>
<feature type="transmembrane region" description="Helical" evidence="1">
    <location>
        <begin position="168"/>
        <end position="188"/>
    </location>
</feature>
<dbReference type="OrthoDB" id="9804872at2"/>
<dbReference type="InterPro" id="IPR052901">
    <property type="entry name" value="Bact_TGase-like"/>
</dbReference>
<dbReference type="AlphaFoldDB" id="A0A372LPS5"/>
<name>A0A372LPS5_9BACI</name>
<accession>A0A372LPS5</accession>
<dbReference type="InterPro" id="IPR038765">
    <property type="entry name" value="Papain-like_cys_pep_sf"/>
</dbReference>
<reference evidence="3 4" key="1">
    <citation type="submission" date="2018-08" db="EMBL/GenBank/DDBJ databases">
        <title>Bacillus chawlae sp. nov., Bacillus glennii sp. nov., and Bacillus saganii sp. nov. Isolated from the Vehicle Assembly Building at Kennedy Space Center where the Viking Spacecraft were Assembled.</title>
        <authorList>
            <person name="Seuylemezian A."/>
            <person name="Vaishampayan P."/>
        </authorList>
    </citation>
    <scope>NUCLEOTIDE SEQUENCE [LARGE SCALE GENOMIC DNA]</scope>
    <source>
        <strain evidence="3 4">V47-23a</strain>
    </source>
</reference>
<dbReference type="SUPFAM" id="SSF54001">
    <property type="entry name" value="Cysteine proteinases"/>
    <property type="match status" value="1"/>
</dbReference>
<evidence type="ECO:0000259" key="2">
    <source>
        <dbReference type="SMART" id="SM00460"/>
    </source>
</evidence>
<protein>
    <submittedName>
        <fullName evidence="3">DUF4129 domain-containing protein</fullName>
    </submittedName>
</protein>
<feature type="transmembrane region" description="Helical" evidence="1">
    <location>
        <begin position="40"/>
        <end position="56"/>
    </location>
</feature>
<dbReference type="Proteomes" id="UP000264541">
    <property type="component" value="Unassembled WGS sequence"/>
</dbReference>
<sequence>MTNEFNRLGKWLSVSMYFFGFILLWEWLRPVKQLTDTEHLYPFLWFIVLSFVLHYFKVKILIRTLFLVSYITAFINILYFELPFLKPDWVILLAENVSTSLTQVFAADWVALSNEFRTILFFILLWLMTYLIHYWLTIRKSIFLFFLITVIFISVLDTFTPYDATFAIVRMVITGFAMLGSLTLYRMADTEQIRLHLGAVWKWLVPLGVIIASSSYVGFAAPKHDPIWPDPVPFFTSYSDKVTGNSGTKKVGYGEDDSKLGGGFANDDTVVLYADAPARHYWKIETKDIYTGKGWRASETTGSIRIDNAMEQRSFSLPASVETNNYKAKVTVKLRAAHIPYPEPSALTRISSGDADYFEMNQTTGKIRSYQDESGQAMVQDYEIEYDYPRYDIDQLKKVNSFEQFGYTSEYMQEFRQLPDIPSRVRELAQKLILGKDNWYDQAKAIEDYFDGPEFVYDRVNIPYPEEEQDYVDQFLFETRRGYCDNFSSSMTVLLRSVNIPARWVKGYTEGTMTSLDGKRVYEVTNNNAHSWVEVYFPNAGWVPFEPTKSFSNSSRFYSSAGAASSANSSVDNTAEQAIAAPAKVEDTPEKPKREVKGSTFGSAFWSEINWKFYVILSALLTLIGLFVYRKRGIWLPRLIVVFYKSQSDDRTFGKAYAALLQELNRYGLKRPEGQTLREYAQFVDNYFYSNEMKRLTERYEQVVYRGDATLPAWEESRELWENLIKKTIA</sequence>
<gene>
    <name evidence="3" type="ORF">D0469_10145</name>
</gene>
<keyword evidence="4" id="KW-1185">Reference proteome</keyword>
<feature type="transmembrane region" description="Helical" evidence="1">
    <location>
        <begin position="118"/>
        <end position="136"/>
    </location>
</feature>